<gene>
    <name evidence="1" type="ORF">B842_11730</name>
</gene>
<evidence type="ECO:0000313" key="2">
    <source>
        <dbReference type="Proteomes" id="UP000031524"/>
    </source>
</evidence>
<keyword evidence="2" id="KW-1185">Reference proteome</keyword>
<dbReference type="EMBL" id="CP005286">
    <property type="protein sequence ID" value="AJE34191.1"/>
    <property type="molecule type" value="Genomic_DNA"/>
</dbReference>
<dbReference type="RefSeq" id="WP_040086896.1">
    <property type="nucleotide sequence ID" value="NZ_BCSU01000001.1"/>
</dbReference>
<accession>A0A0B5D5S7</accession>
<dbReference type="AlphaFoldDB" id="A0A0B5D5S7"/>
<dbReference type="Proteomes" id="UP000031524">
    <property type="component" value="Chromosome"/>
</dbReference>
<dbReference type="STRING" id="1223515.B842_11730"/>
<reference evidence="1 2" key="1">
    <citation type="submission" date="2013-04" db="EMBL/GenBank/DDBJ databases">
        <title>Complete genome sequence of Corynebacterium humireducens DSM 45392(T), isolated from a wastewater-fed microbial fuel cell.</title>
        <authorList>
            <person name="Ruckert C."/>
            <person name="Albersmeier A."/>
            <person name="Kalinowski J."/>
        </authorList>
    </citation>
    <scope>NUCLEOTIDE SEQUENCE [LARGE SCALE GENOMIC DNA]</scope>
    <source>
        <strain evidence="2">MFC-5</strain>
    </source>
</reference>
<dbReference type="Gene3D" id="3.40.50.720">
    <property type="entry name" value="NAD(P)-binding Rossmann-like Domain"/>
    <property type="match status" value="1"/>
</dbReference>
<proteinExistence type="predicted"/>
<dbReference type="OrthoDB" id="4411534at2"/>
<dbReference type="HOGENOM" id="CLU_1537508_0_0_11"/>
<dbReference type="KEGG" id="chm:B842_11730"/>
<evidence type="ECO:0000313" key="1">
    <source>
        <dbReference type="EMBL" id="AJE34191.1"/>
    </source>
</evidence>
<name>A0A0B5D5S7_9CORY</name>
<protein>
    <submittedName>
        <fullName evidence="1">Uncharacterized protein</fullName>
    </submittedName>
</protein>
<dbReference type="SUPFAM" id="SSF51971">
    <property type="entry name" value="Nucleotide-binding domain"/>
    <property type="match status" value="1"/>
</dbReference>
<organism evidence="1 2">
    <name type="scientific">Corynebacterium humireducens NBRC 106098 = DSM 45392</name>
    <dbReference type="NCBI Taxonomy" id="1223515"/>
    <lineage>
        <taxon>Bacteria</taxon>
        <taxon>Bacillati</taxon>
        <taxon>Actinomycetota</taxon>
        <taxon>Actinomycetes</taxon>
        <taxon>Mycobacteriales</taxon>
        <taxon>Corynebacteriaceae</taxon>
        <taxon>Corynebacterium</taxon>
    </lineage>
</organism>
<sequence length="174" mass="18030">MPESSQRPLRIAVISDGATGMCLAENLLTTRTAGERQVFVDLITSRPAPAGLLSTAPAPTGTGTPRLRLIGNVQVGADIELEELHGLYDAVVTPDAPALENTDLATLTGAALASAEITAAVFPERPQDVPPKVLELLAARGVAVTSWQGWPAGRSVSADWAALELAARGVPVCM</sequence>